<comment type="caution">
    <text evidence="1">The sequence shown here is derived from an EMBL/GenBank/DDBJ whole genome shotgun (WGS) entry which is preliminary data.</text>
</comment>
<reference evidence="1" key="1">
    <citation type="journal article" date="2015" name="Nature">
        <title>Complex archaea that bridge the gap between prokaryotes and eukaryotes.</title>
        <authorList>
            <person name="Spang A."/>
            <person name="Saw J.H."/>
            <person name="Jorgensen S.L."/>
            <person name="Zaremba-Niedzwiedzka K."/>
            <person name="Martijn J."/>
            <person name="Lind A.E."/>
            <person name="van Eijk R."/>
            <person name="Schleper C."/>
            <person name="Guy L."/>
            <person name="Ettema T.J."/>
        </authorList>
    </citation>
    <scope>NUCLEOTIDE SEQUENCE</scope>
</reference>
<sequence length="261" mass="28870">VTLAAPAWNDVQMPEADGISKNDRIILSKFYDSLIVDVWSDSGMVPALDWSMTNGDKFTDPRDLTNENIFNFVQKAMATLNGLYWQQGGTVFFRNSYSSTGLTITRDDIVNWEGGDWSLIIDSSNQRSTVKVEGDSVSGSTSPAVEYAFTSGTETITYVNSELKSQKQVDRYATSKDPLHANAKVYATFKLDYDSPFQDYSVITLGKTMALKLPSGVGNSADLSLCNYSSGGDGELVVISKQMKRGINDIQFMEVHLQRRD</sequence>
<protein>
    <recommendedName>
        <fullName evidence="2">Tip attachment protein J domain-containing protein</fullName>
    </recommendedName>
</protein>
<organism evidence="1">
    <name type="scientific">marine sediment metagenome</name>
    <dbReference type="NCBI Taxonomy" id="412755"/>
    <lineage>
        <taxon>unclassified sequences</taxon>
        <taxon>metagenomes</taxon>
        <taxon>ecological metagenomes</taxon>
    </lineage>
</organism>
<feature type="non-terminal residue" evidence="1">
    <location>
        <position position="1"/>
    </location>
</feature>
<evidence type="ECO:0000313" key="1">
    <source>
        <dbReference type="EMBL" id="KKM17405.1"/>
    </source>
</evidence>
<accession>A0A0F9KPT0</accession>
<evidence type="ECO:0008006" key="2">
    <source>
        <dbReference type="Google" id="ProtNLM"/>
    </source>
</evidence>
<name>A0A0F9KPT0_9ZZZZ</name>
<dbReference type="EMBL" id="LAZR01014459">
    <property type="protein sequence ID" value="KKM17405.1"/>
    <property type="molecule type" value="Genomic_DNA"/>
</dbReference>
<dbReference type="AlphaFoldDB" id="A0A0F9KPT0"/>
<proteinExistence type="predicted"/>
<gene>
    <name evidence="1" type="ORF">LCGC14_1676090</name>
</gene>